<organism evidence="3 4">
    <name type="scientific">Paradesertivirga mongoliensis</name>
    <dbReference type="NCBI Taxonomy" id="2100740"/>
    <lineage>
        <taxon>Bacteria</taxon>
        <taxon>Pseudomonadati</taxon>
        <taxon>Bacteroidota</taxon>
        <taxon>Sphingobacteriia</taxon>
        <taxon>Sphingobacteriales</taxon>
        <taxon>Sphingobacteriaceae</taxon>
        <taxon>Paradesertivirga</taxon>
    </lineage>
</organism>
<protein>
    <submittedName>
        <fullName evidence="3">PRC-barrel domain-containing protein</fullName>
    </submittedName>
</protein>
<keyword evidence="4" id="KW-1185">Reference proteome</keyword>
<evidence type="ECO:0000259" key="2">
    <source>
        <dbReference type="Pfam" id="PF05239"/>
    </source>
</evidence>
<evidence type="ECO:0000313" key="3">
    <source>
        <dbReference type="EMBL" id="MFD2162689.1"/>
    </source>
</evidence>
<proteinExistence type="predicted"/>
<dbReference type="Gene3D" id="3.90.50.10">
    <property type="entry name" value="Photosynthetic Reaction Center, subunit H, domain 2"/>
    <property type="match status" value="2"/>
</dbReference>
<dbReference type="InterPro" id="IPR011033">
    <property type="entry name" value="PRC_barrel-like_sf"/>
</dbReference>
<dbReference type="InterPro" id="IPR027275">
    <property type="entry name" value="PRC-brl_dom"/>
</dbReference>
<evidence type="ECO:0000256" key="1">
    <source>
        <dbReference type="SAM" id="MobiDB-lite"/>
    </source>
</evidence>
<dbReference type="Proteomes" id="UP001597387">
    <property type="component" value="Unassembled WGS sequence"/>
</dbReference>
<dbReference type="RefSeq" id="WP_255903108.1">
    <property type="nucleotide sequence ID" value="NZ_JAFMZO010000003.1"/>
</dbReference>
<sequence length="272" mass="31023">MLHSIQSLLGFTMGATDGEIGKIKDFYFDDKTWKVRYLVVETGNWLVGRKVLLSPVALHNPDWQSKVLPVNLSRDQIKHSPDIDTERPVSRQQEADLHSHYSWPYNEQGGIGFMTTGMVGGVVAPDIPFSDRIADEMHHHERDTISDRGPETEHHSADQHTTGDPNLRSFKDLTGYNIHATDGEFGEVEDLLVDSTTWSIPFLVIETGNWYSGKKILTSTNAVSRIQWEDSSVHLTQTTNTLRGCPEYDYNEPIKQEQERNLYHYHQTGNRM</sequence>
<dbReference type="Pfam" id="PF05239">
    <property type="entry name" value="PRC"/>
    <property type="match status" value="1"/>
</dbReference>
<evidence type="ECO:0000313" key="4">
    <source>
        <dbReference type="Proteomes" id="UP001597387"/>
    </source>
</evidence>
<feature type="region of interest" description="Disordered" evidence="1">
    <location>
        <begin position="142"/>
        <end position="167"/>
    </location>
</feature>
<name>A0ABW4ZLE2_9SPHI</name>
<comment type="caution">
    <text evidence="3">The sequence shown here is derived from an EMBL/GenBank/DDBJ whole genome shotgun (WGS) entry which is preliminary data.</text>
</comment>
<dbReference type="SUPFAM" id="SSF50346">
    <property type="entry name" value="PRC-barrel domain"/>
    <property type="match status" value="2"/>
</dbReference>
<feature type="domain" description="PRC-barrel" evidence="2">
    <location>
        <begin position="16"/>
        <end position="56"/>
    </location>
</feature>
<feature type="compositionally biased region" description="Basic and acidic residues" evidence="1">
    <location>
        <begin position="142"/>
        <end position="158"/>
    </location>
</feature>
<dbReference type="InterPro" id="IPR014747">
    <property type="entry name" value="Bac_photo_RC_H_C"/>
</dbReference>
<gene>
    <name evidence="3" type="ORF">ACFSJU_09830</name>
</gene>
<reference evidence="4" key="1">
    <citation type="journal article" date="2019" name="Int. J. Syst. Evol. Microbiol.">
        <title>The Global Catalogue of Microorganisms (GCM) 10K type strain sequencing project: providing services to taxonomists for standard genome sequencing and annotation.</title>
        <authorList>
            <consortium name="The Broad Institute Genomics Platform"/>
            <consortium name="The Broad Institute Genome Sequencing Center for Infectious Disease"/>
            <person name="Wu L."/>
            <person name="Ma J."/>
        </authorList>
    </citation>
    <scope>NUCLEOTIDE SEQUENCE [LARGE SCALE GENOMIC DNA]</scope>
    <source>
        <strain evidence="4">KCTC 42217</strain>
    </source>
</reference>
<accession>A0ABW4ZLE2</accession>
<dbReference type="EMBL" id="JBHUHZ010000001">
    <property type="protein sequence ID" value="MFD2162689.1"/>
    <property type="molecule type" value="Genomic_DNA"/>
</dbReference>